<organism evidence="2 3">
    <name type="scientific">Candidatus Mycoplasma haematobovis</name>
    <dbReference type="NCBI Taxonomy" id="432608"/>
    <lineage>
        <taxon>Bacteria</taxon>
        <taxon>Bacillati</taxon>
        <taxon>Mycoplasmatota</taxon>
        <taxon>Mollicutes</taxon>
        <taxon>Mycoplasmataceae</taxon>
        <taxon>Mycoplasma</taxon>
    </lineage>
</organism>
<evidence type="ECO:0000256" key="1">
    <source>
        <dbReference type="SAM" id="MobiDB-lite"/>
    </source>
</evidence>
<comment type="caution">
    <text evidence="2">The sequence shown here is derived from an EMBL/GenBank/DDBJ whole genome shotgun (WGS) entry which is preliminary data.</text>
</comment>
<sequence>MKLPVSLSKLKALFPVFVVGASVAITIKLLTESTPLTSDILSVPAVEDIQKTEYQDDLQEPIEEKEDKPEETPPTPPEPQTEENQEQLPQEDSEKKDEDEPSSEQSDSQQQQQEEKDKQQKDQKEPPKSAPRKFKSDSSNPAIGVLQKLLGLGKNKK</sequence>
<feature type="compositionally biased region" description="Acidic residues" evidence="1">
    <location>
        <begin position="80"/>
        <end position="91"/>
    </location>
</feature>
<feature type="compositionally biased region" description="Basic and acidic residues" evidence="1">
    <location>
        <begin position="113"/>
        <end position="127"/>
    </location>
</feature>
<evidence type="ECO:0000313" key="3">
    <source>
        <dbReference type="Proteomes" id="UP000077623"/>
    </source>
</evidence>
<proteinExistence type="predicted"/>
<feature type="compositionally biased region" description="Acidic residues" evidence="1">
    <location>
        <begin position="55"/>
        <end position="64"/>
    </location>
</feature>
<feature type="compositionally biased region" description="Low complexity" evidence="1">
    <location>
        <begin position="103"/>
        <end position="112"/>
    </location>
</feature>
<dbReference type="AlphaFoldDB" id="A0A1A9QCX4"/>
<dbReference type="Proteomes" id="UP000077623">
    <property type="component" value="Unassembled WGS sequence"/>
</dbReference>
<reference evidence="3" key="1">
    <citation type="submission" date="2016-04" db="EMBL/GenBank/DDBJ databases">
        <authorList>
            <person name="Quiroz-Castaneda R.E."/>
            <person name="Martinez-Ocampo F."/>
        </authorList>
    </citation>
    <scope>NUCLEOTIDE SEQUENCE [LARGE SCALE GENOMIC DNA]</scope>
    <source>
        <strain evidence="3">INIFAP01</strain>
    </source>
</reference>
<dbReference type="RefSeq" id="WP_187150669.1">
    <property type="nucleotide sequence ID" value="NZ_LWUJ01000014.1"/>
</dbReference>
<feature type="region of interest" description="Disordered" evidence="1">
    <location>
        <begin position="41"/>
        <end position="157"/>
    </location>
</feature>
<feature type="compositionally biased region" description="Low complexity" evidence="1">
    <location>
        <begin position="144"/>
        <end position="157"/>
    </location>
</feature>
<accession>A0A1A9QCX4</accession>
<dbReference type="EMBL" id="LWUJ01000014">
    <property type="protein sequence ID" value="OAL09816.1"/>
    <property type="molecule type" value="Genomic_DNA"/>
</dbReference>
<evidence type="ECO:0000313" key="2">
    <source>
        <dbReference type="EMBL" id="OAL09816.1"/>
    </source>
</evidence>
<keyword evidence="3" id="KW-1185">Reference proteome</keyword>
<dbReference type="STRING" id="432608.A6V39_05155"/>
<gene>
    <name evidence="2" type="ORF">A6V39_05155</name>
</gene>
<name>A0A1A9QCX4_9MOLU</name>
<protein>
    <submittedName>
        <fullName evidence="2">Uncharacterized protein</fullName>
    </submittedName>
</protein>